<dbReference type="InterPro" id="IPR001296">
    <property type="entry name" value="Glyco_trans_1"/>
</dbReference>
<dbReference type="PANTHER" id="PTHR46401:SF2">
    <property type="entry name" value="GLYCOSYLTRANSFERASE WBBK-RELATED"/>
    <property type="match status" value="1"/>
</dbReference>
<dbReference type="EMBL" id="CP054493">
    <property type="protein sequence ID" value="QOY54063.1"/>
    <property type="molecule type" value="Genomic_DNA"/>
</dbReference>
<dbReference type="RefSeq" id="WP_194366057.1">
    <property type="nucleotide sequence ID" value="NZ_CP054493.1"/>
</dbReference>
<keyword evidence="4" id="KW-1185">Reference proteome</keyword>
<evidence type="ECO:0000313" key="3">
    <source>
        <dbReference type="EMBL" id="QOY54063.1"/>
    </source>
</evidence>
<protein>
    <submittedName>
        <fullName evidence="3">Glycosyltransferase</fullName>
    </submittedName>
</protein>
<keyword evidence="1 3" id="KW-0808">Transferase</keyword>
<name>A0A7S7M023_9BACT</name>
<evidence type="ECO:0000313" key="4">
    <source>
        <dbReference type="Proteomes" id="UP000593836"/>
    </source>
</evidence>
<reference evidence="3 4" key="1">
    <citation type="submission" date="2020-05" db="EMBL/GenBank/DDBJ databases">
        <title>Sulfurimonas marisnigri, sp. nov., and Sulfurimonas baltica, sp. nov., manganese oxide reducing chemolithoautotrophs of the class Epsilonproteobacteria isolated from the pelagic redoxclines of the Black and Baltic Seas and emended description of the genus Sulfurimonas.</title>
        <authorList>
            <person name="Henkel J.V."/>
            <person name="Laudan C."/>
            <person name="Werner J."/>
            <person name="Neu T."/>
            <person name="Plewe S."/>
            <person name="Sproer C."/>
            <person name="Bunk B."/>
            <person name="Schulz-Vogt H.N."/>
        </authorList>
    </citation>
    <scope>NUCLEOTIDE SEQUENCE [LARGE SCALE GENOMIC DNA]</scope>
    <source>
        <strain evidence="3 4">SoZ1</strain>
    </source>
</reference>
<gene>
    <name evidence="3" type="ORF">HUE87_09255</name>
</gene>
<sequence length="373" mass="43701">MKIIINTTNLKIGGALQVAISFIYECTSFTENEYHIFLSPSMRKEIEQNKFPENFKFYSFDNPSRFIVFDKTIKLLNKMEEKIKPDCVFSVFGPTYWKPKSKHIMGFANGLYLYGDLPYMQNMGALEKLKFNLKKTYHQFLLKNNADLYVVQTEDMKDRFSKFINKPKEKIRVVSSKYHSIFEQEINDLNLLPKKEADEFWFVTISAYYPHKKLDIINDLVKIIKEKNLNVKFILTLPENVLESKFQKSKEYIINLGPVKLEECPYIYSMSDALFLPTLVESFTASYPEAMVMKKPILTSHYSFATSVCKDGALYFNPYDVNDIINQITKIYYDKELYQAMVSKALLIIEELPSSKERAEEYLKLCKEVIQDV</sequence>
<dbReference type="GO" id="GO:0016757">
    <property type="term" value="F:glycosyltransferase activity"/>
    <property type="evidence" value="ECO:0007669"/>
    <property type="project" value="InterPro"/>
</dbReference>
<evidence type="ECO:0000256" key="1">
    <source>
        <dbReference type="ARBA" id="ARBA00022679"/>
    </source>
</evidence>
<evidence type="ECO:0000259" key="2">
    <source>
        <dbReference type="Pfam" id="PF00534"/>
    </source>
</evidence>
<dbReference type="Proteomes" id="UP000593836">
    <property type="component" value="Chromosome"/>
</dbReference>
<dbReference type="PANTHER" id="PTHR46401">
    <property type="entry name" value="GLYCOSYLTRANSFERASE WBBK-RELATED"/>
    <property type="match status" value="1"/>
</dbReference>
<accession>A0A7S7M023</accession>
<feature type="domain" description="Glycosyl transferase family 1" evidence="2">
    <location>
        <begin position="196"/>
        <end position="345"/>
    </location>
</feature>
<dbReference type="Gene3D" id="3.40.50.2000">
    <property type="entry name" value="Glycogen Phosphorylase B"/>
    <property type="match status" value="2"/>
</dbReference>
<organism evidence="3 4">
    <name type="scientific">Candidatus Sulfurimonas marisnigri</name>
    <dbReference type="NCBI Taxonomy" id="2740405"/>
    <lineage>
        <taxon>Bacteria</taxon>
        <taxon>Pseudomonadati</taxon>
        <taxon>Campylobacterota</taxon>
        <taxon>Epsilonproteobacteria</taxon>
        <taxon>Campylobacterales</taxon>
        <taxon>Sulfurimonadaceae</taxon>
        <taxon>Sulfurimonas</taxon>
    </lineage>
</organism>
<dbReference type="SUPFAM" id="SSF53756">
    <property type="entry name" value="UDP-Glycosyltransferase/glycogen phosphorylase"/>
    <property type="match status" value="1"/>
</dbReference>
<dbReference type="AlphaFoldDB" id="A0A7S7M023"/>
<dbReference type="KEGG" id="smas:HUE87_09255"/>
<proteinExistence type="predicted"/>
<dbReference type="Pfam" id="PF00534">
    <property type="entry name" value="Glycos_transf_1"/>
    <property type="match status" value="1"/>
</dbReference>